<name>A0ABW8LQC0_9ACTN</name>
<gene>
    <name evidence="1" type="ORF">ACI2L5_24695</name>
</gene>
<proteinExistence type="predicted"/>
<dbReference type="RefSeq" id="WP_404747140.1">
    <property type="nucleotide sequence ID" value="NZ_JBJDQH010000008.1"/>
</dbReference>
<dbReference type="Pfam" id="PF13714">
    <property type="entry name" value="PEP_mutase"/>
    <property type="match status" value="1"/>
</dbReference>
<dbReference type="InterPro" id="IPR039556">
    <property type="entry name" value="ICL/PEPM"/>
</dbReference>
<dbReference type="Gene3D" id="3.20.20.60">
    <property type="entry name" value="Phosphoenolpyruvate-binding domains"/>
    <property type="match status" value="1"/>
</dbReference>
<evidence type="ECO:0000313" key="1">
    <source>
        <dbReference type="EMBL" id="MFK4268114.1"/>
    </source>
</evidence>
<organism evidence="1 2">
    <name type="scientific">Streptomyces milbemycinicus</name>
    <dbReference type="NCBI Taxonomy" id="476552"/>
    <lineage>
        <taxon>Bacteria</taxon>
        <taxon>Bacillati</taxon>
        <taxon>Actinomycetota</taxon>
        <taxon>Actinomycetes</taxon>
        <taxon>Kitasatosporales</taxon>
        <taxon>Streptomycetaceae</taxon>
        <taxon>Streptomyces</taxon>
    </lineage>
</organism>
<dbReference type="GO" id="GO:0016829">
    <property type="term" value="F:lyase activity"/>
    <property type="evidence" value="ECO:0007669"/>
    <property type="project" value="UniProtKB-KW"/>
</dbReference>
<dbReference type="InterPro" id="IPR015813">
    <property type="entry name" value="Pyrv/PenolPyrv_kinase-like_dom"/>
</dbReference>
<dbReference type="Pfam" id="PF00805">
    <property type="entry name" value="Pentapeptide"/>
    <property type="match status" value="1"/>
</dbReference>
<reference evidence="1 2" key="1">
    <citation type="submission" date="2024-11" db="EMBL/GenBank/DDBJ databases">
        <title>The Natural Products Discovery Center: Release of the First 8490 Sequenced Strains for Exploring Actinobacteria Biosynthetic Diversity.</title>
        <authorList>
            <person name="Kalkreuter E."/>
            <person name="Kautsar S.A."/>
            <person name="Yang D."/>
            <person name="Bader C.D."/>
            <person name="Teijaro C.N."/>
            <person name="Fluegel L."/>
            <person name="Davis C.M."/>
            <person name="Simpson J.R."/>
            <person name="Lauterbach L."/>
            <person name="Steele A.D."/>
            <person name="Gui C."/>
            <person name="Meng S."/>
            <person name="Li G."/>
            <person name="Viehrig K."/>
            <person name="Ye F."/>
            <person name="Su P."/>
            <person name="Kiefer A.F."/>
            <person name="Nichols A."/>
            <person name="Cepeda A.J."/>
            <person name="Yan W."/>
            <person name="Fan B."/>
            <person name="Jiang Y."/>
            <person name="Adhikari A."/>
            <person name="Zheng C.-J."/>
            <person name="Schuster L."/>
            <person name="Cowan T.M."/>
            <person name="Smanski M.J."/>
            <person name="Chevrette M.G."/>
            <person name="De Carvalho L.P.S."/>
            <person name="Shen B."/>
        </authorList>
    </citation>
    <scope>NUCLEOTIDE SEQUENCE [LARGE SCALE GENOMIC DNA]</scope>
    <source>
        <strain evidence="1 2">NPDC020863</strain>
    </source>
</reference>
<dbReference type="InterPro" id="IPR001646">
    <property type="entry name" value="5peptide_repeat"/>
</dbReference>
<keyword evidence="2" id="KW-1185">Reference proteome</keyword>
<dbReference type="EMBL" id="JBJDQH010000008">
    <property type="protein sequence ID" value="MFK4268114.1"/>
    <property type="molecule type" value="Genomic_DNA"/>
</dbReference>
<dbReference type="InterPro" id="IPR040442">
    <property type="entry name" value="Pyrv_kinase-like_dom_sf"/>
</dbReference>
<sequence>MTDASVTGTSMTGASMTGASMTGASMTGASMTGAATLRALHHGRAPGDPLVLPNPWDAATARVLAAAGFPALATPSAGIAASLGYRDGEIPADEMFAAVARIARAVDVPVTADIEGGYGLAPAEIVDRLLEAGAVGCNLEDGDRAADALKDARRQADWLAEVRAAAGDRLVINARIDVFVRGEGARTDPTDTDRLVEEAIDRGRRYVAAGADCVYPIFAPPRLLHRLAAGIGAPLNAMAKPDSPSVRELGESGATRITFGPGLFRRALAAVEDIAEQLRPA</sequence>
<dbReference type="SUPFAM" id="SSF141571">
    <property type="entry name" value="Pentapeptide repeat-like"/>
    <property type="match status" value="1"/>
</dbReference>
<comment type="caution">
    <text evidence="1">The sequence shown here is derived from an EMBL/GenBank/DDBJ whole genome shotgun (WGS) entry which is preliminary data.</text>
</comment>
<dbReference type="Proteomes" id="UP001620295">
    <property type="component" value="Unassembled WGS sequence"/>
</dbReference>
<keyword evidence="1" id="KW-0456">Lyase</keyword>
<protein>
    <submittedName>
        <fullName evidence="1">Isocitrate lyase/phosphoenolpyruvate mutase family protein</fullName>
    </submittedName>
</protein>
<accession>A0ABW8LQC0</accession>
<dbReference type="PANTHER" id="PTHR42905:SF16">
    <property type="entry name" value="CARBOXYPHOSPHONOENOLPYRUVATE PHOSPHONOMUTASE-LIKE PROTEIN (AFU_ORTHOLOGUE AFUA_5G07230)"/>
    <property type="match status" value="1"/>
</dbReference>
<dbReference type="SUPFAM" id="SSF51621">
    <property type="entry name" value="Phosphoenolpyruvate/pyruvate domain"/>
    <property type="match status" value="1"/>
</dbReference>
<evidence type="ECO:0000313" key="2">
    <source>
        <dbReference type="Proteomes" id="UP001620295"/>
    </source>
</evidence>
<dbReference type="CDD" id="cd00377">
    <property type="entry name" value="ICL_PEPM"/>
    <property type="match status" value="1"/>
</dbReference>
<dbReference type="PANTHER" id="PTHR42905">
    <property type="entry name" value="PHOSPHOENOLPYRUVATE CARBOXYLASE"/>
    <property type="match status" value="1"/>
</dbReference>